<evidence type="ECO:0000313" key="8">
    <source>
        <dbReference type="Proteomes" id="UP000434209"/>
    </source>
</evidence>
<evidence type="ECO:0000256" key="2">
    <source>
        <dbReference type="ARBA" id="ARBA00023015"/>
    </source>
</evidence>
<evidence type="ECO:0000313" key="7">
    <source>
        <dbReference type="EMBL" id="QGZ58183.1"/>
    </source>
</evidence>
<evidence type="ECO:0000256" key="3">
    <source>
        <dbReference type="ARBA" id="ARBA00023125"/>
    </source>
</evidence>
<dbReference type="KEGG" id="pacp:FAZ97_24575"/>
<dbReference type="InterPro" id="IPR036388">
    <property type="entry name" value="WH-like_DNA-bd_sf"/>
</dbReference>
<dbReference type="SUPFAM" id="SSF46785">
    <property type="entry name" value="Winged helix' DNA-binding domain"/>
    <property type="match status" value="1"/>
</dbReference>
<reference evidence="7 8" key="1">
    <citation type="submission" date="2019-12" db="EMBL/GenBank/DDBJ databases">
        <title>Paraburkholderia acidiphila 7Q-K02 sp. nov and Paraburkholderia acidisoli DHF22 sp. nov., two strains isolated from forest soil.</title>
        <authorList>
            <person name="Gao Z."/>
            <person name="Qiu L."/>
        </authorList>
    </citation>
    <scope>NUCLEOTIDE SEQUENCE [LARGE SCALE GENOMIC DNA]</scope>
    <source>
        <strain evidence="7 8">7Q-K02</strain>
    </source>
</reference>
<dbReference type="CDD" id="cd08432">
    <property type="entry name" value="PBP2_GcdR_TrpI_HvrB_AmpR_like"/>
    <property type="match status" value="1"/>
</dbReference>
<dbReference type="Gene3D" id="1.10.10.10">
    <property type="entry name" value="Winged helix-like DNA-binding domain superfamily/Winged helix DNA-binding domain"/>
    <property type="match status" value="1"/>
</dbReference>
<dbReference type="SUPFAM" id="SSF53850">
    <property type="entry name" value="Periplasmic binding protein-like II"/>
    <property type="match status" value="1"/>
</dbReference>
<evidence type="ECO:0000256" key="1">
    <source>
        <dbReference type="ARBA" id="ARBA00009437"/>
    </source>
</evidence>
<dbReference type="PANTHER" id="PTHR30537:SF74">
    <property type="entry name" value="HTH-TYPE TRANSCRIPTIONAL REGULATOR TRPI"/>
    <property type="match status" value="1"/>
</dbReference>
<dbReference type="PANTHER" id="PTHR30537">
    <property type="entry name" value="HTH-TYPE TRANSCRIPTIONAL REGULATOR"/>
    <property type="match status" value="1"/>
</dbReference>
<dbReference type="InterPro" id="IPR036390">
    <property type="entry name" value="WH_DNA-bd_sf"/>
</dbReference>
<dbReference type="EMBL" id="CP046911">
    <property type="protein sequence ID" value="QGZ58183.1"/>
    <property type="molecule type" value="Genomic_DNA"/>
</dbReference>
<dbReference type="OrthoDB" id="8591238at2"/>
<dbReference type="InterPro" id="IPR000847">
    <property type="entry name" value="LysR_HTH_N"/>
</dbReference>
<dbReference type="AlphaFoldDB" id="A0A7Z2GAF5"/>
<name>A0A7Z2GAF5_9BURK</name>
<keyword evidence="4" id="KW-0804">Transcription</keyword>
<feature type="domain" description="HTH lysR-type" evidence="6">
    <location>
        <begin position="5"/>
        <end position="62"/>
    </location>
</feature>
<comment type="similarity">
    <text evidence="1">Belongs to the LysR transcriptional regulatory family.</text>
</comment>
<keyword evidence="8" id="KW-1185">Reference proteome</keyword>
<sequence length="322" mass="35844">MRRLPSLSALRSFEEASRTLSFTRAAQNLHVTQGAISRQIRLLEDYLGTPLFMRHHHRLEITAAGKRLLPTLQAAFDSIAHTLDTIRADPSNSLLSVNAAPTLATRWLTPRLRDFQVRHPDLRISITNEYGPLHGTERNEDCQIRFGMEPLPGGQSTLLMRERHVLVGSAREFADVPADQNALREILAQHPWLYILDIDRRLLVWEAWLEAAALDVQIAPRGELEFSTLDQVIHAAVAGLGIAVADRHMIAPELANGTLVQLSEVEVVGPSGYWLDVRPEVQDTLRVRNFSNWLVEHHSEKTGEVPGAQTASNARCAANPGA</sequence>
<dbReference type="FunFam" id="1.10.10.10:FF:000001">
    <property type="entry name" value="LysR family transcriptional regulator"/>
    <property type="match status" value="1"/>
</dbReference>
<evidence type="ECO:0000256" key="5">
    <source>
        <dbReference type="SAM" id="MobiDB-lite"/>
    </source>
</evidence>
<proteinExistence type="inferred from homology"/>
<evidence type="ECO:0000259" key="6">
    <source>
        <dbReference type="PROSITE" id="PS50931"/>
    </source>
</evidence>
<dbReference type="InterPro" id="IPR058163">
    <property type="entry name" value="LysR-type_TF_proteobact-type"/>
</dbReference>
<dbReference type="GO" id="GO:0003700">
    <property type="term" value="F:DNA-binding transcription factor activity"/>
    <property type="evidence" value="ECO:0007669"/>
    <property type="project" value="InterPro"/>
</dbReference>
<gene>
    <name evidence="7" type="ORF">FAZ97_24575</name>
</gene>
<feature type="region of interest" description="Disordered" evidence="5">
    <location>
        <begin position="301"/>
        <end position="322"/>
    </location>
</feature>
<dbReference type="PRINTS" id="PR00039">
    <property type="entry name" value="HTHLYSR"/>
</dbReference>
<dbReference type="GO" id="GO:0043565">
    <property type="term" value="F:sequence-specific DNA binding"/>
    <property type="evidence" value="ECO:0007669"/>
    <property type="project" value="TreeGrafter"/>
</dbReference>
<dbReference type="Pfam" id="PF03466">
    <property type="entry name" value="LysR_substrate"/>
    <property type="match status" value="1"/>
</dbReference>
<dbReference type="Pfam" id="PF00126">
    <property type="entry name" value="HTH_1"/>
    <property type="match status" value="1"/>
</dbReference>
<keyword evidence="3" id="KW-0238">DNA-binding</keyword>
<dbReference type="Proteomes" id="UP000434209">
    <property type="component" value="Chromosome 3"/>
</dbReference>
<dbReference type="PROSITE" id="PS50931">
    <property type="entry name" value="HTH_LYSR"/>
    <property type="match status" value="1"/>
</dbReference>
<evidence type="ECO:0000256" key="4">
    <source>
        <dbReference type="ARBA" id="ARBA00023163"/>
    </source>
</evidence>
<protein>
    <submittedName>
        <fullName evidence="7">LysR family transcriptional regulator</fullName>
    </submittedName>
</protein>
<keyword evidence="2" id="KW-0805">Transcription regulation</keyword>
<dbReference type="Gene3D" id="3.40.190.10">
    <property type="entry name" value="Periplasmic binding protein-like II"/>
    <property type="match status" value="2"/>
</dbReference>
<organism evidence="7 8">
    <name type="scientific">Paraburkholderia acidiphila</name>
    <dbReference type="NCBI Taxonomy" id="2571747"/>
    <lineage>
        <taxon>Bacteria</taxon>
        <taxon>Pseudomonadati</taxon>
        <taxon>Pseudomonadota</taxon>
        <taxon>Betaproteobacteria</taxon>
        <taxon>Burkholderiales</taxon>
        <taxon>Burkholderiaceae</taxon>
        <taxon>Paraburkholderia</taxon>
    </lineage>
</organism>
<dbReference type="GO" id="GO:0006351">
    <property type="term" value="P:DNA-templated transcription"/>
    <property type="evidence" value="ECO:0007669"/>
    <property type="project" value="TreeGrafter"/>
</dbReference>
<dbReference type="RefSeq" id="WP_158761121.1">
    <property type="nucleotide sequence ID" value="NZ_CP046911.1"/>
</dbReference>
<dbReference type="InterPro" id="IPR005119">
    <property type="entry name" value="LysR_subst-bd"/>
</dbReference>
<accession>A0A7Z2GAF5</accession>